<evidence type="ECO:0000259" key="8">
    <source>
        <dbReference type="PROSITE" id="PS50090"/>
    </source>
</evidence>
<accession>A0A7S4UZU2</accession>
<feature type="domain" description="Myb-like" evidence="8">
    <location>
        <begin position="303"/>
        <end position="354"/>
    </location>
</feature>
<dbReference type="CDD" id="cd00167">
    <property type="entry name" value="SANT"/>
    <property type="match status" value="3"/>
</dbReference>
<dbReference type="SUPFAM" id="SSF46689">
    <property type="entry name" value="Homeodomain-like"/>
    <property type="match status" value="2"/>
</dbReference>
<dbReference type="GO" id="GO:0000978">
    <property type="term" value="F:RNA polymerase II cis-regulatory region sequence-specific DNA binding"/>
    <property type="evidence" value="ECO:0007669"/>
    <property type="project" value="TreeGrafter"/>
</dbReference>
<evidence type="ECO:0000256" key="6">
    <source>
        <dbReference type="ARBA" id="ARBA00023242"/>
    </source>
</evidence>
<feature type="compositionally biased region" description="Polar residues" evidence="7">
    <location>
        <begin position="470"/>
        <end position="481"/>
    </location>
</feature>
<evidence type="ECO:0000256" key="5">
    <source>
        <dbReference type="ARBA" id="ARBA00023163"/>
    </source>
</evidence>
<dbReference type="EMBL" id="HBNS01024612">
    <property type="protein sequence ID" value="CAE4615772.1"/>
    <property type="molecule type" value="Transcribed_RNA"/>
</dbReference>
<dbReference type="InterPro" id="IPR050560">
    <property type="entry name" value="MYB_TF"/>
</dbReference>
<evidence type="ECO:0000256" key="1">
    <source>
        <dbReference type="ARBA" id="ARBA00004123"/>
    </source>
</evidence>
<dbReference type="GO" id="GO:0000981">
    <property type="term" value="F:DNA-binding transcription factor activity, RNA polymerase II-specific"/>
    <property type="evidence" value="ECO:0007669"/>
    <property type="project" value="TreeGrafter"/>
</dbReference>
<feature type="domain" description="Myb-like" evidence="8">
    <location>
        <begin position="407"/>
        <end position="457"/>
    </location>
</feature>
<gene>
    <name evidence="10" type="ORF">DBRI00130_LOCUS19394</name>
</gene>
<comment type="subcellular location">
    <subcellularLocation>
        <location evidence="1">Nucleus</location>
    </subcellularLocation>
</comment>
<dbReference type="FunFam" id="1.10.10.60:FF:000016">
    <property type="entry name" value="Transcriptional activator Myb isoform A"/>
    <property type="match status" value="1"/>
</dbReference>
<feature type="domain" description="HTH myb-type" evidence="9">
    <location>
        <begin position="411"/>
        <end position="461"/>
    </location>
</feature>
<feature type="domain" description="Myb-like" evidence="8">
    <location>
        <begin position="355"/>
        <end position="406"/>
    </location>
</feature>
<evidence type="ECO:0000256" key="7">
    <source>
        <dbReference type="SAM" id="MobiDB-lite"/>
    </source>
</evidence>
<feature type="compositionally biased region" description="Basic and acidic residues" evidence="7">
    <location>
        <begin position="498"/>
        <end position="507"/>
    </location>
</feature>
<dbReference type="InterPro" id="IPR017930">
    <property type="entry name" value="Myb_dom"/>
</dbReference>
<keyword evidence="6" id="KW-0539">Nucleus</keyword>
<dbReference type="Pfam" id="PF00249">
    <property type="entry name" value="Myb_DNA-binding"/>
    <property type="match status" value="3"/>
</dbReference>
<dbReference type="PANTHER" id="PTHR45614:SF274">
    <property type="entry name" value="MYB-LIKE DNA-BINDING PROTEIN"/>
    <property type="match status" value="1"/>
</dbReference>
<dbReference type="Gene3D" id="1.10.10.60">
    <property type="entry name" value="Homeodomain-like"/>
    <property type="match status" value="3"/>
</dbReference>
<proteinExistence type="predicted"/>
<dbReference type="GO" id="GO:0005634">
    <property type="term" value="C:nucleus"/>
    <property type="evidence" value="ECO:0007669"/>
    <property type="project" value="UniProtKB-SubCell"/>
</dbReference>
<dbReference type="PROSITE" id="PS51294">
    <property type="entry name" value="HTH_MYB"/>
    <property type="match status" value="3"/>
</dbReference>
<evidence type="ECO:0000259" key="9">
    <source>
        <dbReference type="PROSITE" id="PS51294"/>
    </source>
</evidence>
<evidence type="ECO:0000256" key="4">
    <source>
        <dbReference type="ARBA" id="ARBA00023125"/>
    </source>
</evidence>
<keyword evidence="5" id="KW-0804">Transcription</keyword>
<feature type="domain" description="HTH myb-type" evidence="9">
    <location>
        <begin position="355"/>
        <end position="410"/>
    </location>
</feature>
<feature type="region of interest" description="Disordered" evidence="7">
    <location>
        <begin position="468"/>
        <end position="539"/>
    </location>
</feature>
<sequence>MSESDNGALCALANIASESPTAGDRTPQHSPRAVNHPEAPKHGSSHPPHASTQAWSYHSPSSHYPSSHILPGSYPPEHLKRVHGSEGRAAYYSYHECHAHHPPYSPHAHRHAYDYGRSEMTESPERSTVSPSPTSVSHYPYHCAYPPPPHHSVEQRPCAHCQHCQHGYRHGHHGHHPYSVHRVSPEAYHEPLYTSACRVPEEAYLSPAVPLVPREKAASPVLSVLSVRTSHEHPHLHSHSDTKIEAACHAHKEVSERPNQPSNESPPSPQPTNPQAHPPAPQDSPPSTPTPTNNTILSTNNNKRRASMGKWTESEDALLRLAVEQFGGKNWKKIAAQLPDRTDIQCLHRWQKVLKPGIIKGAWTPKEDNTVIELVRLHGQKKWSFIAKQLKGRLGKQCRERWYNHLSPDINKGEWTPEEDKIIVEAHSRLGNKWAEIAKLLGGRTDNAIKNRWNCTLKRMIQRELGENGGTVSASTTQLTQLKRKEASSSSSSSSCVAEKEKCKDDTDTTSPCKKLKTMDSPTSTSTVTVAPSPSSKTHVIDDTSIAAAALSGLASSPSSSPPNKSLVPISSQGFMNALASAATTATSLSKIHIDADKTDQELGAITLNSSNPSHSNRMTEAGLLLDLNKSPPKLRPRQVTV</sequence>
<dbReference type="InterPro" id="IPR001005">
    <property type="entry name" value="SANT/Myb"/>
</dbReference>
<protein>
    <submittedName>
        <fullName evidence="10">Uncharacterized protein</fullName>
    </submittedName>
</protein>
<keyword evidence="2" id="KW-0677">Repeat</keyword>
<feature type="domain" description="HTH myb-type" evidence="9">
    <location>
        <begin position="309"/>
        <end position="354"/>
    </location>
</feature>
<dbReference type="InterPro" id="IPR009057">
    <property type="entry name" value="Homeodomain-like_sf"/>
</dbReference>
<evidence type="ECO:0000256" key="3">
    <source>
        <dbReference type="ARBA" id="ARBA00023015"/>
    </source>
</evidence>
<feature type="compositionally biased region" description="Low complexity" evidence="7">
    <location>
        <begin position="290"/>
        <end position="301"/>
    </location>
</feature>
<keyword evidence="4" id="KW-0238">DNA-binding</keyword>
<dbReference type="FunFam" id="1.10.10.60:FF:000010">
    <property type="entry name" value="Transcriptional activator Myb isoform A"/>
    <property type="match status" value="1"/>
</dbReference>
<evidence type="ECO:0000256" key="2">
    <source>
        <dbReference type="ARBA" id="ARBA00022737"/>
    </source>
</evidence>
<feature type="compositionally biased region" description="Pro residues" evidence="7">
    <location>
        <begin position="264"/>
        <end position="289"/>
    </location>
</feature>
<feature type="region of interest" description="Disordered" evidence="7">
    <location>
        <begin position="1"/>
        <end position="62"/>
    </location>
</feature>
<reference evidence="10" key="1">
    <citation type="submission" date="2021-01" db="EMBL/GenBank/DDBJ databases">
        <authorList>
            <person name="Corre E."/>
            <person name="Pelletier E."/>
            <person name="Niang G."/>
            <person name="Scheremetjew M."/>
            <person name="Finn R."/>
            <person name="Kale V."/>
            <person name="Holt S."/>
            <person name="Cochrane G."/>
            <person name="Meng A."/>
            <person name="Brown T."/>
            <person name="Cohen L."/>
        </authorList>
    </citation>
    <scope>NUCLEOTIDE SEQUENCE</scope>
    <source>
        <strain evidence="10">GSO104</strain>
    </source>
</reference>
<keyword evidence="3" id="KW-0805">Transcription regulation</keyword>
<dbReference type="AlphaFoldDB" id="A0A7S4UZU2"/>
<evidence type="ECO:0000313" key="10">
    <source>
        <dbReference type="EMBL" id="CAE4615772.1"/>
    </source>
</evidence>
<organism evidence="10">
    <name type="scientific">Ditylum brightwellii</name>
    <dbReference type="NCBI Taxonomy" id="49249"/>
    <lineage>
        <taxon>Eukaryota</taxon>
        <taxon>Sar</taxon>
        <taxon>Stramenopiles</taxon>
        <taxon>Ochrophyta</taxon>
        <taxon>Bacillariophyta</taxon>
        <taxon>Mediophyceae</taxon>
        <taxon>Lithodesmiophycidae</taxon>
        <taxon>Lithodesmiales</taxon>
        <taxon>Lithodesmiaceae</taxon>
        <taxon>Ditylum</taxon>
    </lineage>
</organism>
<dbReference type="PROSITE" id="PS50090">
    <property type="entry name" value="MYB_LIKE"/>
    <property type="match status" value="3"/>
</dbReference>
<dbReference type="PANTHER" id="PTHR45614">
    <property type="entry name" value="MYB PROTEIN-RELATED"/>
    <property type="match status" value="1"/>
</dbReference>
<feature type="region of interest" description="Disordered" evidence="7">
    <location>
        <begin position="250"/>
        <end position="309"/>
    </location>
</feature>
<name>A0A7S4UZU2_9STRA</name>
<feature type="compositionally biased region" description="Low complexity" evidence="7">
    <location>
        <begin position="521"/>
        <end position="536"/>
    </location>
</feature>
<dbReference type="SMART" id="SM00717">
    <property type="entry name" value="SANT"/>
    <property type="match status" value="3"/>
</dbReference>